<dbReference type="PANTHER" id="PTHR34684">
    <property type="entry name" value="OS08G0192200 PROTEIN"/>
    <property type="match status" value="1"/>
</dbReference>
<protein>
    <submittedName>
        <fullName evidence="2">(rape) hypothetical protein</fullName>
    </submittedName>
</protein>
<dbReference type="Proteomes" id="UP001295469">
    <property type="component" value="Chromosome C08"/>
</dbReference>
<reference evidence="2" key="1">
    <citation type="submission" date="2021-01" db="EMBL/GenBank/DDBJ databases">
        <authorList>
            <consortium name="Genoscope - CEA"/>
            <person name="William W."/>
        </authorList>
    </citation>
    <scope>NUCLEOTIDE SEQUENCE</scope>
</reference>
<accession>A0A816UMG6</accession>
<proteinExistence type="predicted"/>
<feature type="compositionally biased region" description="Basic and acidic residues" evidence="1">
    <location>
        <begin position="182"/>
        <end position="196"/>
    </location>
</feature>
<name>A0A816UMG6_BRANA</name>
<sequence length="346" mass="39534">MYKNIKVDLYKDIFINTLFINDQKTILPLTLSLWRSSFLTLSLTIFFLPLCLRFTGDPPSLSHSTGSLRFTLSNPTSVQDSQLFARSCVQAYMRATTLPAHICFDVQCPLVLMDLETENRIALVLLREAAEHRPNSRFLTATVLGVQQLCDILLFVEAIAAQEQENERLKRKSRGKQQQHSINEERNITHQSSSDKRLYLDDDDEIESFLRSLNKRGRGSVGPRMDETVPYLPTEKVDQLQSSDTRERKVVRGDIEFAVYRCVLGECLQEEWGVLEKSPEAALNVDQTIFVAVAEDVERSKTMVLWAARNFSSKKICLLYVHRPARPASCSENLLLLFLSDLTVLW</sequence>
<dbReference type="EMBL" id="HG994372">
    <property type="protein sequence ID" value="CAF2115647.1"/>
    <property type="molecule type" value="Genomic_DNA"/>
</dbReference>
<feature type="region of interest" description="Disordered" evidence="1">
    <location>
        <begin position="166"/>
        <end position="196"/>
    </location>
</feature>
<gene>
    <name evidence="2" type="ORF">DARMORV10_C08P46960.1</name>
</gene>
<dbReference type="AlphaFoldDB" id="A0A816UMG6"/>
<dbReference type="PANTHER" id="PTHR34684:SF3">
    <property type="entry name" value="GENOME ASSEMBLY, CHROMOSOME: A03"/>
    <property type="match status" value="1"/>
</dbReference>
<evidence type="ECO:0000313" key="2">
    <source>
        <dbReference type="EMBL" id="CAF2115647.1"/>
    </source>
</evidence>
<evidence type="ECO:0000256" key="1">
    <source>
        <dbReference type="SAM" id="MobiDB-lite"/>
    </source>
</evidence>
<organism evidence="2">
    <name type="scientific">Brassica napus</name>
    <name type="common">Rape</name>
    <dbReference type="NCBI Taxonomy" id="3708"/>
    <lineage>
        <taxon>Eukaryota</taxon>
        <taxon>Viridiplantae</taxon>
        <taxon>Streptophyta</taxon>
        <taxon>Embryophyta</taxon>
        <taxon>Tracheophyta</taxon>
        <taxon>Spermatophyta</taxon>
        <taxon>Magnoliopsida</taxon>
        <taxon>eudicotyledons</taxon>
        <taxon>Gunneridae</taxon>
        <taxon>Pentapetalae</taxon>
        <taxon>rosids</taxon>
        <taxon>malvids</taxon>
        <taxon>Brassicales</taxon>
        <taxon>Brassicaceae</taxon>
        <taxon>Brassiceae</taxon>
        <taxon>Brassica</taxon>
    </lineage>
</organism>